<dbReference type="RefSeq" id="WP_188964758.1">
    <property type="nucleotide sequence ID" value="NZ_BMOE01000023.1"/>
</dbReference>
<protein>
    <submittedName>
        <fullName evidence="2">Uncharacterized protein</fullName>
    </submittedName>
</protein>
<evidence type="ECO:0000313" key="3">
    <source>
        <dbReference type="Proteomes" id="UP000635726"/>
    </source>
</evidence>
<feature type="compositionally biased region" description="Basic and acidic residues" evidence="1">
    <location>
        <begin position="18"/>
        <end position="45"/>
    </location>
</feature>
<proteinExistence type="predicted"/>
<evidence type="ECO:0000313" key="2">
    <source>
        <dbReference type="EMBL" id="GGJ89224.1"/>
    </source>
</evidence>
<keyword evidence="3" id="KW-1185">Reference proteome</keyword>
<feature type="region of interest" description="Disordered" evidence="1">
    <location>
        <begin position="1"/>
        <end position="68"/>
    </location>
</feature>
<evidence type="ECO:0000256" key="1">
    <source>
        <dbReference type="SAM" id="MobiDB-lite"/>
    </source>
</evidence>
<dbReference type="AlphaFoldDB" id="A0A917UVE9"/>
<sequence>MPDKDDKNSGKTSLPGQYERDSKEVEQIEDGHKASFKSAEDREANAPRNQETPDDVKEARNVPASKQG</sequence>
<gene>
    <name evidence="2" type="ORF">GCM10008939_36590</name>
</gene>
<name>A0A917UVE9_9DEIO</name>
<comment type="caution">
    <text evidence="2">The sequence shown here is derived from an EMBL/GenBank/DDBJ whole genome shotgun (WGS) entry which is preliminary data.</text>
</comment>
<reference evidence="2" key="2">
    <citation type="submission" date="2020-09" db="EMBL/GenBank/DDBJ databases">
        <authorList>
            <person name="Sun Q."/>
            <person name="Ohkuma M."/>
        </authorList>
    </citation>
    <scope>NUCLEOTIDE SEQUENCE</scope>
    <source>
        <strain evidence="2">JCM 14371</strain>
    </source>
</reference>
<accession>A0A917UVE9</accession>
<dbReference type="Proteomes" id="UP000635726">
    <property type="component" value="Unassembled WGS sequence"/>
</dbReference>
<organism evidence="2 3">
    <name type="scientific">Deinococcus aquiradiocola</name>
    <dbReference type="NCBI Taxonomy" id="393059"/>
    <lineage>
        <taxon>Bacteria</taxon>
        <taxon>Thermotogati</taxon>
        <taxon>Deinococcota</taxon>
        <taxon>Deinococci</taxon>
        <taxon>Deinococcales</taxon>
        <taxon>Deinococcaceae</taxon>
        <taxon>Deinococcus</taxon>
    </lineage>
</organism>
<reference evidence="2" key="1">
    <citation type="journal article" date="2014" name="Int. J. Syst. Evol. Microbiol.">
        <title>Complete genome sequence of Corynebacterium casei LMG S-19264T (=DSM 44701T), isolated from a smear-ripened cheese.</title>
        <authorList>
            <consortium name="US DOE Joint Genome Institute (JGI-PGF)"/>
            <person name="Walter F."/>
            <person name="Albersmeier A."/>
            <person name="Kalinowski J."/>
            <person name="Ruckert C."/>
        </authorList>
    </citation>
    <scope>NUCLEOTIDE SEQUENCE</scope>
    <source>
        <strain evidence="2">JCM 14371</strain>
    </source>
</reference>
<dbReference type="EMBL" id="BMOE01000023">
    <property type="protein sequence ID" value="GGJ89224.1"/>
    <property type="molecule type" value="Genomic_DNA"/>
</dbReference>